<dbReference type="AlphaFoldDB" id="A0A8J6BFQ7"/>
<keyword evidence="2" id="KW-1185">Reference proteome</keyword>
<accession>A0A8J6BFQ7</accession>
<sequence length="69" mass="7635">MCAVQKNIFKMTNCQKNENHNFFLLLCLDSFKNCGVTISSTPLDEFVVSFVGVLYSFGHSRALQVGNGA</sequence>
<dbReference type="EMBL" id="WNTK01017632">
    <property type="protein sequence ID" value="KAG9461703.1"/>
    <property type="molecule type" value="Genomic_DNA"/>
</dbReference>
<dbReference type="Proteomes" id="UP000770717">
    <property type="component" value="Unassembled WGS sequence"/>
</dbReference>
<protein>
    <submittedName>
        <fullName evidence="1">Uncharacterized protein</fullName>
    </submittedName>
</protein>
<proteinExistence type="predicted"/>
<gene>
    <name evidence="1" type="ORF">GDO78_015976</name>
</gene>
<evidence type="ECO:0000313" key="2">
    <source>
        <dbReference type="Proteomes" id="UP000770717"/>
    </source>
</evidence>
<comment type="caution">
    <text evidence="1">The sequence shown here is derived from an EMBL/GenBank/DDBJ whole genome shotgun (WGS) entry which is preliminary data.</text>
</comment>
<evidence type="ECO:0000313" key="1">
    <source>
        <dbReference type="EMBL" id="KAG9461703.1"/>
    </source>
</evidence>
<reference evidence="1" key="1">
    <citation type="thesis" date="2020" institute="ProQuest LLC" country="789 East Eisenhower Parkway, Ann Arbor, MI, USA">
        <title>Comparative Genomics and Chromosome Evolution.</title>
        <authorList>
            <person name="Mudd A.B."/>
        </authorList>
    </citation>
    <scope>NUCLEOTIDE SEQUENCE</scope>
    <source>
        <strain evidence="1">HN-11 Male</strain>
        <tissue evidence="1">Kidney and liver</tissue>
    </source>
</reference>
<organism evidence="1 2">
    <name type="scientific">Eleutherodactylus coqui</name>
    <name type="common">Puerto Rican coqui</name>
    <dbReference type="NCBI Taxonomy" id="57060"/>
    <lineage>
        <taxon>Eukaryota</taxon>
        <taxon>Metazoa</taxon>
        <taxon>Chordata</taxon>
        <taxon>Craniata</taxon>
        <taxon>Vertebrata</taxon>
        <taxon>Euteleostomi</taxon>
        <taxon>Amphibia</taxon>
        <taxon>Batrachia</taxon>
        <taxon>Anura</taxon>
        <taxon>Neobatrachia</taxon>
        <taxon>Hyloidea</taxon>
        <taxon>Eleutherodactylidae</taxon>
        <taxon>Eleutherodactylinae</taxon>
        <taxon>Eleutherodactylus</taxon>
        <taxon>Eleutherodactylus</taxon>
    </lineage>
</organism>
<name>A0A8J6BFQ7_ELECQ</name>